<dbReference type="InterPro" id="IPR029787">
    <property type="entry name" value="Nucleotide_cyclase"/>
</dbReference>
<dbReference type="PANTHER" id="PTHR30146">
    <property type="entry name" value="LACI-RELATED TRANSCRIPTIONAL REPRESSOR"/>
    <property type="match status" value="1"/>
</dbReference>
<dbReference type="STRING" id="163.SAMN04487775_1114"/>
<dbReference type="InterPro" id="IPR043128">
    <property type="entry name" value="Rev_trsase/Diguanyl_cyclase"/>
</dbReference>
<evidence type="ECO:0000313" key="6">
    <source>
        <dbReference type="EMBL" id="SEQ40739.1"/>
    </source>
</evidence>
<dbReference type="Pfam" id="PF00990">
    <property type="entry name" value="GGDEF"/>
    <property type="match status" value="1"/>
</dbReference>
<feature type="domain" description="GGDEF" evidence="5">
    <location>
        <begin position="529"/>
        <end position="658"/>
    </location>
</feature>
<dbReference type="GO" id="GO:0003700">
    <property type="term" value="F:DNA-binding transcription factor activity"/>
    <property type="evidence" value="ECO:0007669"/>
    <property type="project" value="TreeGrafter"/>
</dbReference>
<dbReference type="GO" id="GO:0000976">
    <property type="term" value="F:transcription cis-regulatory region binding"/>
    <property type="evidence" value="ECO:0007669"/>
    <property type="project" value="TreeGrafter"/>
</dbReference>
<dbReference type="InterPro" id="IPR046335">
    <property type="entry name" value="LacI/GalR-like_sensor"/>
</dbReference>
<evidence type="ECO:0000313" key="7">
    <source>
        <dbReference type="Proteomes" id="UP000182360"/>
    </source>
</evidence>
<gene>
    <name evidence="6" type="ORF">SAMN04487977_104141</name>
</gene>
<evidence type="ECO:0000259" key="5">
    <source>
        <dbReference type="PROSITE" id="PS50887"/>
    </source>
</evidence>
<dbReference type="InterPro" id="IPR000160">
    <property type="entry name" value="GGDEF_dom"/>
</dbReference>
<keyword evidence="4" id="KW-0175">Coiled coil</keyword>
<keyword evidence="7" id="KW-1185">Reference proteome</keyword>
<name>A0A1H9FSL1_9SPIR</name>
<dbReference type="NCBIfam" id="TIGR00254">
    <property type="entry name" value="GGDEF"/>
    <property type="match status" value="1"/>
</dbReference>
<dbReference type="PROSITE" id="PS50887">
    <property type="entry name" value="GGDEF"/>
    <property type="match status" value="1"/>
</dbReference>
<dbReference type="Pfam" id="PF13377">
    <property type="entry name" value="Peripla_BP_3"/>
    <property type="match status" value="1"/>
</dbReference>
<keyword evidence="1" id="KW-0805">Transcription regulation</keyword>
<feature type="coiled-coil region" evidence="4">
    <location>
        <begin position="478"/>
        <end position="510"/>
    </location>
</feature>
<dbReference type="SMART" id="SM00267">
    <property type="entry name" value="GGDEF"/>
    <property type="match status" value="1"/>
</dbReference>
<dbReference type="CDD" id="cd06267">
    <property type="entry name" value="PBP1_LacI_sugar_binding-like"/>
    <property type="match status" value="1"/>
</dbReference>
<dbReference type="Gene3D" id="3.30.70.270">
    <property type="match status" value="1"/>
</dbReference>
<dbReference type="InterPro" id="IPR028082">
    <property type="entry name" value="Peripla_BP_I"/>
</dbReference>
<dbReference type="Gene3D" id="3.40.50.2300">
    <property type="match status" value="2"/>
</dbReference>
<organism evidence="6 7">
    <name type="scientific">Treponema bryantii</name>
    <dbReference type="NCBI Taxonomy" id="163"/>
    <lineage>
        <taxon>Bacteria</taxon>
        <taxon>Pseudomonadati</taxon>
        <taxon>Spirochaetota</taxon>
        <taxon>Spirochaetia</taxon>
        <taxon>Spirochaetales</taxon>
        <taxon>Treponemataceae</taxon>
        <taxon>Treponema</taxon>
    </lineage>
</organism>
<evidence type="ECO:0000256" key="3">
    <source>
        <dbReference type="ARBA" id="ARBA00023163"/>
    </source>
</evidence>
<dbReference type="PANTHER" id="PTHR30146:SF24">
    <property type="entry name" value="XYLOSE OPERON REGULATORY PROTEIN"/>
    <property type="match status" value="1"/>
</dbReference>
<dbReference type="OrthoDB" id="353812at2"/>
<dbReference type="EMBL" id="FOFU01000004">
    <property type="protein sequence ID" value="SEQ40739.1"/>
    <property type="molecule type" value="Genomic_DNA"/>
</dbReference>
<dbReference type="CDD" id="cd01949">
    <property type="entry name" value="GGDEF"/>
    <property type="match status" value="1"/>
</dbReference>
<reference evidence="6 7" key="1">
    <citation type="submission" date="2016-10" db="EMBL/GenBank/DDBJ databases">
        <authorList>
            <person name="de Groot N.N."/>
        </authorList>
    </citation>
    <scope>NUCLEOTIDE SEQUENCE [LARGE SCALE GENOMIC DNA]</scope>
    <source>
        <strain evidence="6 7">B25</strain>
    </source>
</reference>
<dbReference type="SUPFAM" id="SSF53822">
    <property type="entry name" value="Periplasmic binding protein-like I"/>
    <property type="match status" value="1"/>
</dbReference>
<dbReference type="AlphaFoldDB" id="A0A1H9FSL1"/>
<evidence type="ECO:0000256" key="1">
    <source>
        <dbReference type="ARBA" id="ARBA00023015"/>
    </source>
</evidence>
<keyword evidence="3" id="KW-0804">Transcription</keyword>
<dbReference type="SUPFAM" id="SSF55073">
    <property type="entry name" value="Nucleotide cyclase"/>
    <property type="match status" value="1"/>
</dbReference>
<accession>A0A1H9FSL1</accession>
<dbReference type="Proteomes" id="UP000182360">
    <property type="component" value="Unassembled WGS sequence"/>
</dbReference>
<dbReference type="RefSeq" id="WP_143064201.1">
    <property type="nucleotide sequence ID" value="NZ_FOFU01000004.1"/>
</dbReference>
<evidence type="ECO:0000256" key="2">
    <source>
        <dbReference type="ARBA" id="ARBA00023125"/>
    </source>
</evidence>
<evidence type="ECO:0000256" key="4">
    <source>
        <dbReference type="SAM" id="Coils"/>
    </source>
</evidence>
<protein>
    <submittedName>
        <fullName evidence="6">Diguanylate cyclase (GGDEF) domain-containing protein</fullName>
    </submittedName>
</protein>
<keyword evidence="2" id="KW-0238">DNA-binding</keyword>
<proteinExistence type="predicted"/>
<sequence>MKKVALFVHNLTVEYALTVAQGAAAYYTKDKDVQLILAQTNQPHYPYGLYEYQYWASAEILNSDDIDLIMLVSSTYETYIKEEELRKFIEPFTKKPIVSIAVDLPFKDVHYTSCDCDKAFDQIVSHLKNVHGCTKIGFVSANATNSSEALVRFDAFKKALKKNGLKYNPDWTIEGYFIREAAKNITLDRFKSKNEIEFDALVAANDLMAEGCMEALEELRVKVPKQVKVIGFDDSTRASFTTPSLSTINQNIFEQGYKASELAHKLLTGATIPRETKTSASPIYRQSCSCITQSNTTFASKNQEGKNIQNQHLNSETLEKYTQHFSDTVAIYTLIDTFHTTHTLKELFGTLSQITVQLNFSSMAVVLYEKPVSFKKEETIVIPDKAYLRSYIDNNKQIIPYDDKGIEINPHKKLLPDTYFAQMSGVYILHAIFAGEKQYGYLIIQVPNTKFEMHHIYLKLIINAIAHAYEFNQTLDINEVLSNRNERLLKNNHELNIQSIEDELTKVLNRRGFIDHAEKELKRAAKNGKSGIVFFADMDGLKKINDTWGHKVGDIAIQTEAKILVEAFRESDIVGRLSGDEFAIVSTGLTKGYISAIRQRLDQLNRLYSEKAELPLTLSISLGYVEFTPENCELDELLSKADQVLYKEKEIKHASRNS</sequence>